<evidence type="ECO:0000313" key="2">
    <source>
        <dbReference type="EMBL" id="TGY92113.1"/>
    </source>
</evidence>
<dbReference type="GO" id="GO:0005506">
    <property type="term" value="F:iron ion binding"/>
    <property type="evidence" value="ECO:0007669"/>
    <property type="project" value="UniProtKB-ARBA"/>
</dbReference>
<keyword evidence="2" id="KW-0560">Oxidoreductase</keyword>
<name>A0A4S2H8V2_9PROT</name>
<comment type="caution">
    <text evidence="2">The sequence shown here is derived from an EMBL/GenBank/DDBJ whole genome shotgun (WGS) entry which is preliminary data.</text>
</comment>
<evidence type="ECO:0000256" key="1">
    <source>
        <dbReference type="ARBA" id="ARBA00001954"/>
    </source>
</evidence>
<dbReference type="OrthoDB" id="9791262at2"/>
<gene>
    <name evidence="2" type="ORF">E5162_10620</name>
</gene>
<reference evidence="2 3" key="1">
    <citation type="journal article" date="2013" name="Int. J. Syst. Evol. Microbiol.">
        <title>Marinicauda pacifica gen. nov., sp. nov., a prosthecate alphaproteobacterium of the family Hyphomonadaceae isolated from deep seawater.</title>
        <authorList>
            <person name="Zhang X.Y."/>
            <person name="Li G.W."/>
            <person name="Wang C.S."/>
            <person name="Zhang Y.J."/>
            <person name="Xu X.W."/>
            <person name="Li H."/>
            <person name="Liu A."/>
            <person name="Liu C."/>
            <person name="Xie B.B."/>
            <person name="Qin Q.L."/>
            <person name="Xu Z."/>
            <person name="Chen X.L."/>
            <person name="Zhou B.C."/>
            <person name="Zhang Y.Z."/>
        </authorList>
    </citation>
    <scope>NUCLEOTIDE SEQUENCE [LARGE SCALE GENOMIC DNA]</scope>
    <source>
        <strain evidence="2 3">P-1 km-3</strain>
    </source>
</reference>
<dbReference type="Pfam" id="PF05721">
    <property type="entry name" value="PhyH"/>
    <property type="match status" value="1"/>
</dbReference>
<proteinExistence type="predicted"/>
<comment type="cofactor">
    <cofactor evidence="1">
        <name>Fe(2+)</name>
        <dbReference type="ChEBI" id="CHEBI:29033"/>
    </cofactor>
</comment>
<evidence type="ECO:0000313" key="3">
    <source>
        <dbReference type="Proteomes" id="UP000305451"/>
    </source>
</evidence>
<dbReference type="InterPro" id="IPR008775">
    <property type="entry name" value="Phytyl_CoA_dOase-like"/>
</dbReference>
<sequence length="358" mass="41590">MADANSNESWQNPLPGVPDVESPFFDRLFNQKQAKPGWYEAAVSLRDKGYAIIDFPDEDFDALADEIKSDLEPRYDFDGWRREGRDRGASLRIQDAWKDNPAVRRVAGSRAILELLEYLYGRPAWPFQTLNFPVGTQQHFHTDAVHFSSIPERFMCGVWVALEDIDSENGPLVYYPGSHKLPIFTNEHIGHFADDWLATGQQTYEPMWRELVEAQGLEREQFHARKGQALIWASNLLHGGERHLDLDRTRWSQVSHYYFDDCLYYTPLNSDPGYGRMYLRDMTNIMTGAQIPNRYLGNDVPKDFIHRMRHGVTIHRDVPDDFNSELYLELHPDVAEAGVDAGEHYLTYGQFERRPYKR</sequence>
<dbReference type="RefSeq" id="WP_135945246.1">
    <property type="nucleotide sequence ID" value="NZ_BMEI01000003.1"/>
</dbReference>
<dbReference type="GO" id="GO:0016706">
    <property type="term" value="F:2-oxoglutarate-dependent dioxygenase activity"/>
    <property type="evidence" value="ECO:0007669"/>
    <property type="project" value="UniProtKB-ARBA"/>
</dbReference>
<dbReference type="PANTHER" id="PTHR20883">
    <property type="entry name" value="PHYTANOYL-COA DIOXYGENASE DOMAIN CONTAINING 1"/>
    <property type="match status" value="1"/>
</dbReference>
<dbReference type="PANTHER" id="PTHR20883:SF48">
    <property type="entry name" value="ECTOINE DIOXYGENASE"/>
    <property type="match status" value="1"/>
</dbReference>
<dbReference type="EMBL" id="SRXV01000003">
    <property type="protein sequence ID" value="TGY92113.1"/>
    <property type="molecule type" value="Genomic_DNA"/>
</dbReference>
<accession>A0A4S2H8V2</accession>
<dbReference type="SUPFAM" id="SSF51197">
    <property type="entry name" value="Clavaminate synthase-like"/>
    <property type="match status" value="1"/>
</dbReference>
<dbReference type="AlphaFoldDB" id="A0A4S2H8V2"/>
<dbReference type="Gene3D" id="2.60.120.620">
    <property type="entry name" value="q2cbj1_9rhob like domain"/>
    <property type="match status" value="1"/>
</dbReference>
<dbReference type="Proteomes" id="UP000305451">
    <property type="component" value="Unassembled WGS sequence"/>
</dbReference>
<protein>
    <submittedName>
        <fullName evidence="2">Phytanoyl-CoA dioxygenase</fullName>
    </submittedName>
</protein>
<keyword evidence="2" id="KW-0223">Dioxygenase</keyword>
<organism evidence="2 3">
    <name type="scientific">Marinicauda pacifica</name>
    <dbReference type="NCBI Taxonomy" id="1133559"/>
    <lineage>
        <taxon>Bacteria</taxon>
        <taxon>Pseudomonadati</taxon>
        <taxon>Pseudomonadota</taxon>
        <taxon>Alphaproteobacteria</taxon>
        <taxon>Maricaulales</taxon>
        <taxon>Maricaulaceae</taxon>
        <taxon>Marinicauda</taxon>
    </lineage>
</organism>
<keyword evidence="3" id="KW-1185">Reference proteome</keyword>